<comment type="caution">
    <text evidence="4">The sequence shown here is derived from an EMBL/GenBank/DDBJ whole genome shotgun (WGS) entry which is preliminary data.</text>
</comment>
<keyword evidence="5" id="KW-1185">Reference proteome</keyword>
<evidence type="ECO:0000256" key="1">
    <source>
        <dbReference type="SAM" id="Coils"/>
    </source>
</evidence>
<sequence length="450" mass="53095">MSHSLEEMDIGKLQQNVLDHIDKLFFEQKEVLSKFQTEVFGLKNELELSEPEKEELERKTKEFEDMLVQNAAQMKELHKNLECGEAQKNEFQKKDEQSEAEKEELRIKHEKSEVEKKELQKKLDQSEGLQKTHEESEAEKKELQIKQKKSKADKKEHQKKFEQSEVQNKELQKNRNQSEVQKQKLQKNLDQRDVQLKKKHKKLTNREADETIFAQTEEIVLLYRKIEVLEKFCFQYKDQFCVKDVKQEPMEHDQDDEDGHVMDNIQEKLEHMKEELDNAEALNTTLAIKERMSNDELQEARKELINGWESTSPAVIGVKRMGDLDCEPFQTACKRKYPTDEAADDQAAMLCSLWEDYLADSSWYPFKMSMDPSGQTIDEKDDKLKNLKHEYGVHVYNAVTTALLELNEYNPSGRYAIPELWNFEQKRRASLKEGISALLKQFELQKRKRS</sequence>
<dbReference type="AlphaFoldDB" id="A0A498K7W7"/>
<accession>A0A498K7W7</accession>
<evidence type="ECO:0000259" key="3">
    <source>
        <dbReference type="Pfam" id="PF03469"/>
    </source>
</evidence>
<keyword evidence="1" id="KW-0175">Coiled coil</keyword>
<dbReference type="PANTHER" id="PTHR21596">
    <property type="entry name" value="RIBONUCLEASE P SUBUNIT P38"/>
    <property type="match status" value="1"/>
</dbReference>
<reference evidence="4 5" key="1">
    <citation type="submission" date="2018-10" db="EMBL/GenBank/DDBJ databases">
        <title>A high-quality apple genome assembly.</title>
        <authorList>
            <person name="Hu J."/>
        </authorList>
    </citation>
    <scope>NUCLEOTIDE SEQUENCE [LARGE SCALE GENOMIC DNA]</scope>
    <source>
        <strain evidence="5">cv. HFTH1</strain>
        <tissue evidence="4">Young leaf</tissue>
    </source>
</reference>
<dbReference type="EMBL" id="RDQH01000329">
    <property type="protein sequence ID" value="RXI04369.1"/>
    <property type="molecule type" value="Genomic_DNA"/>
</dbReference>
<proteinExistence type="predicted"/>
<dbReference type="GO" id="GO:0080188">
    <property type="term" value="P:gene silencing by siRNA-directed DNA methylation"/>
    <property type="evidence" value="ECO:0007669"/>
    <property type="project" value="InterPro"/>
</dbReference>
<dbReference type="Pfam" id="PF03469">
    <property type="entry name" value="XH"/>
    <property type="match status" value="1"/>
</dbReference>
<feature type="compositionally biased region" description="Basic and acidic residues" evidence="2">
    <location>
        <begin position="86"/>
        <end position="145"/>
    </location>
</feature>
<name>A0A498K7W7_MALDO</name>
<feature type="compositionally biased region" description="Basic and acidic residues" evidence="2">
    <location>
        <begin position="187"/>
        <end position="196"/>
    </location>
</feature>
<gene>
    <name evidence="4" type="ORF">DVH24_038643</name>
</gene>
<feature type="coiled-coil region" evidence="1">
    <location>
        <begin position="262"/>
        <end position="289"/>
    </location>
</feature>
<dbReference type="InterPro" id="IPR005379">
    <property type="entry name" value="FDM1-5/IDN2_XH"/>
</dbReference>
<evidence type="ECO:0000313" key="5">
    <source>
        <dbReference type="Proteomes" id="UP000290289"/>
    </source>
</evidence>
<evidence type="ECO:0000313" key="4">
    <source>
        <dbReference type="EMBL" id="RXI04369.1"/>
    </source>
</evidence>
<feature type="domain" description="Factor of DNA methylation 1-5/IDN2" evidence="3">
    <location>
        <begin position="319"/>
        <end position="448"/>
    </location>
</feature>
<feature type="compositionally biased region" description="Basic and acidic residues" evidence="2">
    <location>
        <begin position="153"/>
        <end position="173"/>
    </location>
</feature>
<dbReference type="Proteomes" id="UP000290289">
    <property type="component" value="Chromosome 3"/>
</dbReference>
<evidence type="ECO:0000256" key="2">
    <source>
        <dbReference type="SAM" id="MobiDB-lite"/>
    </source>
</evidence>
<organism evidence="4 5">
    <name type="scientific">Malus domestica</name>
    <name type="common">Apple</name>
    <name type="synonym">Pyrus malus</name>
    <dbReference type="NCBI Taxonomy" id="3750"/>
    <lineage>
        <taxon>Eukaryota</taxon>
        <taxon>Viridiplantae</taxon>
        <taxon>Streptophyta</taxon>
        <taxon>Embryophyta</taxon>
        <taxon>Tracheophyta</taxon>
        <taxon>Spermatophyta</taxon>
        <taxon>Magnoliopsida</taxon>
        <taxon>eudicotyledons</taxon>
        <taxon>Gunneridae</taxon>
        <taxon>Pentapetalae</taxon>
        <taxon>rosids</taxon>
        <taxon>fabids</taxon>
        <taxon>Rosales</taxon>
        <taxon>Rosaceae</taxon>
        <taxon>Amygdaloideae</taxon>
        <taxon>Maleae</taxon>
        <taxon>Malus</taxon>
    </lineage>
</organism>
<dbReference type="PANTHER" id="PTHR21596:SF23">
    <property type="entry name" value="FACTOR OF DNA METHYLATION 4"/>
    <property type="match status" value="1"/>
</dbReference>
<dbReference type="STRING" id="3750.A0A498K7W7"/>
<protein>
    <recommendedName>
        <fullName evidence="3">Factor of DNA methylation 1-5/IDN2 domain-containing protein</fullName>
    </recommendedName>
</protein>
<feature type="region of interest" description="Disordered" evidence="2">
    <location>
        <begin position="86"/>
        <end position="203"/>
    </location>
</feature>
<dbReference type="InterPro" id="IPR045177">
    <property type="entry name" value="FDM1-5/IDN2"/>
</dbReference>